<name>A0A2S8S6C5_9RHOB</name>
<dbReference type="Proteomes" id="UP000238338">
    <property type="component" value="Unassembled WGS sequence"/>
</dbReference>
<dbReference type="EMBL" id="PVEP01000005">
    <property type="protein sequence ID" value="PQV56342.1"/>
    <property type="molecule type" value="Genomic_DNA"/>
</dbReference>
<keyword evidence="2" id="KW-1185">Reference proteome</keyword>
<sequence length="254" mass="28743">MRAPERKISVFPLAWEELETMPIEQKTLYVCLCFLVSELNVLQRLTLLSLKEFPDDPLYEHAAKIQSNTLIRIYSSKCFEVQRFVASCVKKCKDLEVREFAEDFELRFAVKNAGKGYAIAEHLRNKIGFHLDFREAMKSTRNALGKTDCNLYIQESDGNCFFPVGEDIIQGSCFWDAADDAKHAIKSEEDHGAWVDWSMSVHALAKDMHGDAFERFVLSNLTEPLGDPISHKVDGGMFAVVGDQSLPLFAVGRP</sequence>
<organism evidence="1 2">
    <name type="scientific">Albidovulum denitrificans</name>
    <dbReference type="NCBI Taxonomy" id="404881"/>
    <lineage>
        <taxon>Bacteria</taxon>
        <taxon>Pseudomonadati</taxon>
        <taxon>Pseudomonadota</taxon>
        <taxon>Alphaproteobacteria</taxon>
        <taxon>Rhodobacterales</taxon>
        <taxon>Paracoccaceae</taxon>
        <taxon>Albidovulum</taxon>
    </lineage>
</organism>
<dbReference type="RefSeq" id="WP_211301714.1">
    <property type="nucleotide sequence ID" value="NZ_PVEP01000005.1"/>
</dbReference>
<dbReference type="AlphaFoldDB" id="A0A2S8S6C5"/>
<protein>
    <submittedName>
        <fullName evidence="1">Uncharacterized protein</fullName>
    </submittedName>
</protein>
<gene>
    <name evidence="1" type="ORF">LX70_02608</name>
</gene>
<accession>A0A2S8S6C5</accession>
<evidence type="ECO:0000313" key="1">
    <source>
        <dbReference type="EMBL" id="PQV56342.1"/>
    </source>
</evidence>
<reference evidence="1 2" key="1">
    <citation type="submission" date="2018-02" db="EMBL/GenBank/DDBJ databases">
        <title>Genomic Encyclopedia of Archaeal and Bacterial Type Strains, Phase II (KMG-II): from individual species to whole genera.</title>
        <authorList>
            <person name="Goeker M."/>
        </authorList>
    </citation>
    <scope>NUCLEOTIDE SEQUENCE [LARGE SCALE GENOMIC DNA]</scope>
    <source>
        <strain evidence="1 2">DSM 18921</strain>
    </source>
</reference>
<proteinExistence type="predicted"/>
<evidence type="ECO:0000313" key="2">
    <source>
        <dbReference type="Proteomes" id="UP000238338"/>
    </source>
</evidence>
<comment type="caution">
    <text evidence="1">The sequence shown here is derived from an EMBL/GenBank/DDBJ whole genome shotgun (WGS) entry which is preliminary data.</text>
</comment>